<dbReference type="Pfam" id="PF01467">
    <property type="entry name" value="CTP_transf_like"/>
    <property type="match status" value="1"/>
</dbReference>
<protein>
    <recommendedName>
        <fullName evidence="8">FAD synthase</fullName>
        <ecNumber evidence="8">2.7.7.2</ecNumber>
    </recommendedName>
    <alternativeName>
        <fullName evidence="8">FMN adenylyltransferase</fullName>
    </alternativeName>
    <alternativeName>
        <fullName evidence="8">Flavin adenine dinucleotide synthase</fullName>
    </alternativeName>
</protein>
<comment type="pathway">
    <text evidence="8">Cofactor biosynthesis; FAD biosynthesis; FAD from FMN: step 1/1.</text>
</comment>
<dbReference type="EC" id="2.7.7.2" evidence="8"/>
<comment type="catalytic activity">
    <reaction evidence="8">
        <text>FMN + ATP + H(+) = FAD + diphosphate</text>
        <dbReference type="Rhea" id="RHEA:17237"/>
        <dbReference type="ChEBI" id="CHEBI:15378"/>
        <dbReference type="ChEBI" id="CHEBI:30616"/>
        <dbReference type="ChEBI" id="CHEBI:33019"/>
        <dbReference type="ChEBI" id="CHEBI:57692"/>
        <dbReference type="ChEBI" id="CHEBI:58210"/>
        <dbReference type="EC" id="2.7.7.2"/>
    </reaction>
</comment>
<sequence length="145" mass="16030">MTAPTRAVAQGTFDLLHPGHIHYLEDAASYADELHVIVARGDNVTHKEPPILADQQRLDTVASLGVVDEAHLGHPEDIFVPIEELAPDVIVLGYDQHHDPEAIRETLVDRGIDCRIERASAREPTHDDELLSSGAIIERILDRRG</sequence>
<dbReference type="InterPro" id="IPR050385">
    <property type="entry name" value="Archaeal_FAD_synthase"/>
</dbReference>
<dbReference type="OrthoDB" id="1912at2157"/>
<evidence type="ECO:0000256" key="8">
    <source>
        <dbReference type="HAMAP-Rule" id="MF_02115"/>
    </source>
</evidence>
<dbReference type="GO" id="GO:0046444">
    <property type="term" value="P:FMN metabolic process"/>
    <property type="evidence" value="ECO:0007669"/>
    <property type="project" value="UniProtKB-UniRule"/>
</dbReference>
<dbReference type="Proteomes" id="UP000705823">
    <property type="component" value="Unassembled WGS sequence"/>
</dbReference>
<dbReference type="PANTHER" id="PTHR43793:SF1">
    <property type="entry name" value="FAD SYNTHASE"/>
    <property type="match status" value="1"/>
</dbReference>
<reference evidence="10" key="1">
    <citation type="submission" date="2019-02" db="EMBL/GenBank/DDBJ databases">
        <title>Halonotius sp. a new haloarchaeum isolated from saline soil.</title>
        <authorList>
            <person name="Duran-Viseras A."/>
            <person name="Sanchez-Porro C."/>
            <person name="Ventosa A."/>
        </authorList>
    </citation>
    <scope>NUCLEOTIDE SEQUENCE</scope>
    <source>
        <strain evidence="10">F15B</strain>
    </source>
</reference>
<dbReference type="InterPro" id="IPR024902">
    <property type="entry name" value="FAD_synth_RibL"/>
</dbReference>
<evidence type="ECO:0000256" key="1">
    <source>
        <dbReference type="ARBA" id="ARBA00022630"/>
    </source>
</evidence>
<dbReference type="AlphaFoldDB" id="A0A8J8PBI6"/>
<comment type="function">
    <text evidence="8">Catalyzes the transfer of the AMP portion of ATP to flavin mononucleotide (FMN) to produce flavin adenine dinucleotide (FAD) coenzyme.</text>
</comment>
<comment type="cofactor">
    <cofactor evidence="8">
        <name>a divalent metal cation</name>
        <dbReference type="ChEBI" id="CHEBI:60240"/>
    </cofactor>
</comment>
<evidence type="ECO:0000256" key="7">
    <source>
        <dbReference type="ARBA" id="ARBA00022840"/>
    </source>
</evidence>
<keyword evidence="1 8" id="KW-0285">Flavoprotein</keyword>
<keyword evidence="7 8" id="KW-0067">ATP-binding</keyword>
<dbReference type="GO" id="GO:0006747">
    <property type="term" value="P:FAD biosynthetic process"/>
    <property type="evidence" value="ECO:0007669"/>
    <property type="project" value="UniProtKB-UniRule"/>
</dbReference>
<comment type="caution">
    <text evidence="10">The sequence shown here is derived from an EMBL/GenBank/DDBJ whole genome shotgun (WGS) entry which is preliminary data.</text>
</comment>
<dbReference type="EMBL" id="RKLU01000003">
    <property type="protein sequence ID" value="TQQ80982.1"/>
    <property type="molecule type" value="Genomic_DNA"/>
</dbReference>
<keyword evidence="4 8" id="KW-0548">Nucleotidyltransferase</keyword>
<keyword evidence="11" id="KW-1185">Reference proteome</keyword>
<accession>A0A8J8PBI6</accession>
<dbReference type="InterPro" id="IPR004821">
    <property type="entry name" value="Cyt_trans-like"/>
</dbReference>
<dbReference type="SUPFAM" id="SSF52374">
    <property type="entry name" value="Nucleotidylyl transferase"/>
    <property type="match status" value="1"/>
</dbReference>
<keyword evidence="2 8" id="KW-0288">FMN</keyword>
<gene>
    <name evidence="8" type="primary">ribL</name>
    <name evidence="10" type="ORF">EGH24_07445</name>
</gene>
<organism evidence="10 11">
    <name type="scientific">Halonotius terrestris</name>
    <dbReference type="NCBI Taxonomy" id="2487750"/>
    <lineage>
        <taxon>Archaea</taxon>
        <taxon>Methanobacteriati</taxon>
        <taxon>Methanobacteriota</taxon>
        <taxon>Stenosarchaea group</taxon>
        <taxon>Halobacteria</taxon>
        <taxon>Halobacteriales</taxon>
        <taxon>Haloferacaceae</taxon>
        <taxon>Halonotius</taxon>
    </lineage>
</organism>
<evidence type="ECO:0000256" key="5">
    <source>
        <dbReference type="ARBA" id="ARBA00022741"/>
    </source>
</evidence>
<evidence type="ECO:0000259" key="9">
    <source>
        <dbReference type="Pfam" id="PF01467"/>
    </source>
</evidence>
<dbReference type="InterPro" id="IPR014729">
    <property type="entry name" value="Rossmann-like_a/b/a_fold"/>
</dbReference>
<feature type="binding site" evidence="8">
    <location>
        <begin position="12"/>
        <end position="13"/>
    </location>
    <ligand>
        <name>ATP</name>
        <dbReference type="ChEBI" id="CHEBI:30616"/>
    </ligand>
</feature>
<feature type="binding site" evidence="8">
    <location>
        <position position="95"/>
    </location>
    <ligand>
        <name>ATP</name>
        <dbReference type="ChEBI" id="CHEBI:30616"/>
    </ligand>
</feature>
<keyword evidence="5 8" id="KW-0547">Nucleotide-binding</keyword>
<dbReference type="HAMAP" id="MF_02115">
    <property type="entry name" value="FAD_synth_arch"/>
    <property type="match status" value="1"/>
</dbReference>
<name>A0A8J8PBI6_9EURY</name>
<dbReference type="PANTHER" id="PTHR43793">
    <property type="entry name" value="FAD SYNTHASE"/>
    <property type="match status" value="1"/>
</dbReference>
<dbReference type="GO" id="GO:0005524">
    <property type="term" value="F:ATP binding"/>
    <property type="evidence" value="ECO:0007669"/>
    <property type="project" value="UniProtKB-UniRule"/>
</dbReference>
<evidence type="ECO:0000313" key="11">
    <source>
        <dbReference type="Proteomes" id="UP000705823"/>
    </source>
</evidence>
<evidence type="ECO:0000256" key="4">
    <source>
        <dbReference type="ARBA" id="ARBA00022695"/>
    </source>
</evidence>
<evidence type="ECO:0000313" key="10">
    <source>
        <dbReference type="EMBL" id="TQQ80982.1"/>
    </source>
</evidence>
<proteinExistence type="inferred from homology"/>
<comment type="subunit">
    <text evidence="8">Homodimer.</text>
</comment>
<dbReference type="NCBIfam" id="TIGR00125">
    <property type="entry name" value="cyt_tran_rel"/>
    <property type="match status" value="1"/>
</dbReference>
<dbReference type="GO" id="GO:0003919">
    <property type="term" value="F:FMN adenylyltransferase activity"/>
    <property type="evidence" value="ECO:0007669"/>
    <property type="project" value="UniProtKB-UniRule"/>
</dbReference>
<dbReference type="RefSeq" id="WP_142979544.1">
    <property type="nucleotide sequence ID" value="NZ_RKLU01000003.1"/>
</dbReference>
<evidence type="ECO:0000256" key="3">
    <source>
        <dbReference type="ARBA" id="ARBA00022679"/>
    </source>
</evidence>
<feature type="binding site" evidence="8">
    <location>
        <begin position="17"/>
        <end position="20"/>
    </location>
    <ligand>
        <name>ATP</name>
        <dbReference type="ChEBI" id="CHEBI:30616"/>
    </ligand>
</feature>
<evidence type="ECO:0000256" key="6">
    <source>
        <dbReference type="ARBA" id="ARBA00022827"/>
    </source>
</evidence>
<dbReference type="Gene3D" id="3.40.50.620">
    <property type="entry name" value="HUPs"/>
    <property type="match status" value="1"/>
</dbReference>
<feature type="domain" description="Cytidyltransferase-like" evidence="9">
    <location>
        <begin position="9"/>
        <end position="139"/>
    </location>
</feature>
<comment type="caution">
    <text evidence="8">Lacks conserved residue(s) required for the propagation of feature annotation.</text>
</comment>
<dbReference type="UniPathway" id="UPA00277">
    <property type="reaction ID" value="UER00407"/>
</dbReference>
<keyword evidence="3 8" id="KW-0808">Transferase</keyword>
<keyword evidence="6 8" id="KW-0274">FAD</keyword>
<comment type="similarity">
    <text evidence="8">Belongs to the archaeal FAD synthase family.</text>
</comment>
<evidence type="ECO:0000256" key="2">
    <source>
        <dbReference type="ARBA" id="ARBA00022643"/>
    </source>
</evidence>